<dbReference type="SUPFAM" id="SSF82153">
    <property type="entry name" value="FAS1 domain"/>
    <property type="match status" value="1"/>
</dbReference>
<protein>
    <recommendedName>
        <fullName evidence="1">FAS1 domain-containing protein</fullName>
    </recommendedName>
</protein>
<evidence type="ECO:0000313" key="3">
    <source>
        <dbReference type="Proteomes" id="UP000270673"/>
    </source>
</evidence>
<dbReference type="Gene3D" id="2.30.180.10">
    <property type="entry name" value="FAS1 domain"/>
    <property type="match status" value="1"/>
</dbReference>
<dbReference type="Proteomes" id="UP000270673">
    <property type="component" value="Chromosome"/>
</dbReference>
<accession>A0A3Q9IS99</accession>
<evidence type="ECO:0000259" key="1">
    <source>
        <dbReference type="PROSITE" id="PS50213"/>
    </source>
</evidence>
<evidence type="ECO:0000313" key="2">
    <source>
        <dbReference type="EMBL" id="AZS29742.1"/>
    </source>
</evidence>
<reference evidence="2 3" key="1">
    <citation type="submission" date="2018-10" db="EMBL/GenBank/DDBJ databases">
        <title>Butyricimonas faecalis sp. nov., isolated from human faeces and emended description of the genus Butyricimonas.</title>
        <authorList>
            <person name="Le Roy T."/>
            <person name="Van der Smissen P."/>
            <person name="Paquot A."/>
            <person name="Delzenne N."/>
            <person name="Muccioli G."/>
            <person name="Collet J.-F."/>
            <person name="Cani P.D."/>
        </authorList>
    </citation>
    <scope>NUCLEOTIDE SEQUENCE [LARGE SCALE GENOMIC DNA]</scope>
    <source>
        <strain evidence="2 3">H184</strain>
    </source>
</reference>
<gene>
    <name evidence="2" type="ORF">D8S85_09395</name>
</gene>
<dbReference type="InterPro" id="IPR000782">
    <property type="entry name" value="FAS1_domain"/>
</dbReference>
<keyword evidence="3" id="KW-1185">Reference proteome</keyword>
<dbReference type="AlphaFoldDB" id="A0A3Q9IS99"/>
<proteinExistence type="predicted"/>
<dbReference type="OrthoDB" id="1097608at2"/>
<dbReference type="RefSeq" id="WP_106480480.1">
    <property type="nucleotide sequence ID" value="NZ_CP032819.1"/>
</dbReference>
<dbReference type="KEGG" id="buy:D8S85_09395"/>
<feature type="domain" description="FAS1" evidence="1">
    <location>
        <begin position="34"/>
        <end position="209"/>
    </location>
</feature>
<sequence>MKKIWLLWGIITLVWACDTEQKVIDTGVSNPYFDGTIMDYLRSNNKNWDLTVEMIEHAGLTDLFEGQVDTCPAITFWAPPAYSILRFMLESQKAAVPGEVYTQVTDIPKELCRTFLLKHVVNKKYLKSDIAYINKDYFINEEKQDGGTDMTCIGGNKLRAYLRGSSWAGVADVGAVTLNLYSMEHGDIPVASPDIQPKNGVVHALNYSYNFGKI</sequence>
<dbReference type="InterPro" id="IPR036378">
    <property type="entry name" value="FAS1_dom_sf"/>
</dbReference>
<dbReference type="PROSITE" id="PS50213">
    <property type="entry name" value="FAS1"/>
    <property type="match status" value="1"/>
</dbReference>
<organism evidence="2 3">
    <name type="scientific">Butyricimonas faecalis</name>
    <dbReference type="NCBI Taxonomy" id="2093856"/>
    <lineage>
        <taxon>Bacteria</taxon>
        <taxon>Pseudomonadati</taxon>
        <taxon>Bacteroidota</taxon>
        <taxon>Bacteroidia</taxon>
        <taxon>Bacteroidales</taxon>
        <taxon>Odoribacteraceae</taxon>
        <taxon>Butyricimonas</taxon>
    </lineage>
</organism>
<dbReference type="EMBL" id="CP032819">
    <property type="protein sequence ID" value="AZS29742.1"/>
    <property type="molecule type" value="Genomic_DNA"/>
</dbReference>
<name>A0A3Q9IS99_9BACT</name>